<evidence type="ECO:0000256" key="1">
    <source>
        <dbReference type="SAM" id="MobiDB-lite"/>
    </source>
</evidence>
<protein>
    <submittedName>
        <fullName evidence="2">Uncharacterized protein</fullName>
    </submittedName>
</protein>
<evidence type="ECO:0000313" key="3">
    <source>
        <dbReference type="Proteomes" id="UP001242732"/>
    </source>
</evidence>
<organism evidence="2 3">
    <name type="scientific">Paracidovorax citrulli</name>
    <name type="common">Acidovorax citrulli</name>
    <dbReference type="NCBI Taxonomy" id="80869"/>
    <lineage>
        <taxon>Bacteria</taxon>
        <taxon>Pseudomonadati</taxon>
        <taxon>Pseudomonadota</taxon>
        <taxon>Betaproteobacteria</taxon>
        <taxon>Burkholderiales</taxon>
        <taxon>Comamonadaceae</taxon>
        <taxon>Paracidovorax</taxon>
    </lineage>
</organism>
<dbReference type="EMBL" id="CP127363">
    <property type="protein sequence ID" value="WIY47437.1"/>
    <property type="molecule type" value="Genomic_DNA"/>
</dbReference>
<reference evidence="2 3" key="1">
    <citation type="submission" date="2023-06" db="EMBL/GenBank/DDBJ databases">
        <authorList>
            <person name="Ham H."/>
            <person name="Park D.S."/>
        </authorList>
    </citation>
    <scope>NUCLEOTIDE SEQUENCE [LARGE SCALE GENOMIC DNA]</scope>
    <source>
        <strain evidence="2 3">KACC 17005</strain>
    </source>
</reference>
<dbReference type="RefSeq" id="WP_011794777.1">
    <property type="nucleotide sequence ID" value="NZ_CP023687.1"/>
</dbReference>
<proteinExistence type="predicted"/>
<gene>
    <name evidence="2" type="ORF">QRO08_16545</name>
</gene>
<name>A0ABY9AL42_PARCI</name>
<sequence length="152" mass="17621">MSTGLYVELTELRRSGMRLRPEEWPAPVDGELRMYYWDGRRNSSRRTLREVTLWGYWGTTEQPIRRMTDPLLIDILGDAMLLQGQVLGSVEGRLYEHFQLWLVRPKRHGAPPLPPFDHAAWAGSLPQVPPPREDRSVSEKWLQAHPEAKGPR</sequence>
<evidence type="ECO:0000313" key="2">
    <source>
        <dbReference type="EMBL" id="WIY47437.1"/>
    </source>
</evidence>
<feature type="region of interest" description="Disordered" evidence="1">
    <location>
        <begin position="114"/>
        <end position="152"/>
    </location>
</feature>
<accession>A0ABY9AL42</accession>
<dbReference type="Proteomes" id="UP001242732">
    <property type="component" value="Chromosome"/>
</dbReference>
<keyword evidence="3" id="KW-1185">Reference proteome</keyword>